<evidence type="ECO:0000256" key="1">
    <source>
        <dbReference type="ARBA" id="ARBA00023002"/>
    </source>
</evidence>
<dbReference type="PRINTS" id="PR00081">
    <property type="entry name" value="GDHRDH"/>
</dbReference>
<sequence length="274" mass="29636">MSYIAITGASAGIGAAAAIELAGQGHIVLIVGRDAAKLEHVHAKMTAVAPAAPPSPISCDLADLRQVRALAAEILARYPLLDVLVNNAGVQPVVRQESSDGYELAFAVNHLAPFLLTNLLTERLVQSNGRVVTTSSSNHADGQIDFSDLAMQDSFSSAAAYDRSKLANVLFTREFRKRTGVPATSFHPGTISTDLNRDVRYVRWIKPVERLVMGSPRKGADTLTWLATSPEGGAPTADYYCKRRPAPVSRTAQDRELAEQLWEVSERMVGLSRR</sequence>
<dbReference type="InterPro" id="IPR036291">
    <property type="entry name" value="NAD(P)-bd_dom_sf"/>
</dbReference>
<gene>
    <name evidence="2" type="ORF">F5X71_27805</name>
</gene>
<dbReference type="GO" id="GO:0016491">
    <property type="term" value="F:oxidoreductase activity"/>
    <property type="evidence" value="ECO:0007669"/>
    <property type="project" value="UniProtKB-KW"/>
</dbReference>
<dbReference type="RefSeq" id="WP_167464679.1">
    <property type="nucleotide sequence ID" value="NZ_CP046171.1"/>
</dbReference>
<dbReference type="Pfam" id="PF00106">
    <property type="entry name" value="adh_short"/>
    <property type="match status" value="1"/>
</dbReference>
<organism evidence="2 3">
    <name type="scientific">Nocardia brasiliensis</name>
    <dbReference type="NCBI Taxonomy" id="37326"/>
    <lineage>
        <taxon>Bacteria</taxon>
        <taxon>Bacillati</taxon>
        <taxon>Actinomycetota</taxon>
        <taxon>Actinomycetes</taxon>
        <taxon>Mycobacteriales</taxon>
        <taxon>Nocardiaceae</taxon>
        <taxon>Nocardia</taxon>
    </lineage>
</organism>
<dbReference type="PANTHER" id="PTHR43157:SF31">
    <property type="entry name" value="PHOSPHATIDYLINOSITOL-GLYCAN BIOSYNTHESIS CLASS F PROTEIN"/>
    <property type="match status" value="1"/>
</dbReference>
<evidence type="ECO:0000313" key="3">
    <source>
        <dbReference type="Proteomes" id="UP000501705"/>
    </source>
</evidence>
<keyword evidence="1" id="KW-0560">Oxidoreductase</keyword>
<dbReference type="EMBL" id="CP046171">
    <property type="protein sequence ID" value="QIS05609.1"/>
    <property type="molecule type" value="Genomic_DNA"/>
</dbReference>
<dbReference type="Proteomes" id="UP000501705">
    <property type="component" value="Chromosome"/>
</dbReference>
<protein>
    <submittedName>
        <fullName evidence="2">SDR family NAD(P)-dependent oxidoreductase</fullName>
    </submittedName>
</protein>
<proteinExistence type="predicted"/>
<dbReference type="SUPFAM" id="SSF51735">
    <property type="entry name" value="NAD(P)-binding Rossmann-fold domains"/>
    <property type="match status" value="1"/>
</dbReference>
<dbReference type="Gene3D" id="3.40.50.720">
    <property type="entry name" value="NAD(P)-binding Rossmann-like Domain"/>
    <property type="match status" value="1"/>
</dbReference>
<dbReference type="AlphaFoldDB" id="A0A6G9XXD8"/>
<name>A0A6G9XXD8_NOCBR</name>
<dbReference type="PANTHER" id="PTHR43157">
    <property type="entry name" value="PHOSPHATIDYLINOSITOL-GLYCAN BIOSYNTHESIS CLASS F PROTEIN-RELATED"/>
    <property type="match status" value="1"/>
</dbReference>
<reference evidence="2 3" key="1">
    <citation type="journal article" date="2019" name="ACS Chem. Biol.">
        <title>Identification and Mobilization of a Cryptic Antibiotic Biosynthesis Gene Locus from a Human-Pathogenic Nocardia Isolate.</title>
        <authorList>
            <person name="Herisse M."/>
            <person name="Ishida K."/>
            <person name="Porter J.L."/>
            <person name="Howden B."/>
            <person name="Hertweck C."/>
            <person name="Stinear T.P."/>
            <person name="Pidot S.J."/>
        </authorList>
    </citation>
    <scope>NUCLEOTIDE SEQUENCE [LARGE SCALE GENOMIC DNA]</scope>
    <source>
        <strain evidence="2 3">AUSMDU00024985</strain>
    </source>
</reference>
<accession>A0A6G9XXD8</accession>
<evidence type="ECO:0000313" key="2">
    <source>
        <dbReference type="EMBL" id="QIS05609.1"/>
    </source>
</evidence>
<dbReference type="InterPro" id="IPR002347">
    <property type="entry name" value="SDR_fam"/>
</dbReference>